<dbReference type="OrthoDB" id="5875756at2759"/>
<gene>
    <name evidence="2" type="ORF">WBA_LOCUS11273</name>
</gene>
<sequence>MKKLVSRSTKMKAFQNLRNTRTTSSSSQVQSSDNTASNNEDQTADRNNIKQRKQSPINKFSPSSQFKTSVRKSNSIAEAISDEKHPINRKVKKAMTPSRACLVTRRGKSVSSPKAQISQIQNNLGFPCELPDDLVVNVNIQANDPVFQVGVVITKSLLILRIEEYSIFYGMLKICDFLTHIEDEPITSKREFYDKLKLLRDVGKEFNLRLRRPLWNTPATRLPKGYDRAPGYSYIRGLMILYPGGNLGMNVKSYNSKVYVTSIDQMSIASAACLMGDCIVDVDGTPVTSTVSCGERVISGLKHRKFVLMTIERAVDVQAIRVVKFVLLVEKVPEKDPRMAQDTTKIGLNEAEKIRQNALPGTLKGIYRGKHGYGQKRLVIHEMSMFTPIGADPFNPLLMQAVPPKKMDIMHASKSGQGNISTPLQRSKE</sequence>
<dbReference type="InterPro" id="IPR040264">
    <property type="entry name" value="T15H9.4-like"/>
</dbReference>
<dbReference type="InParanoid" id="A0A3P7GD78"/>
<evidence type="ECO:0000313" key="2">
    <source>
        <dbReference type="EMBL" id="VDM20442.1"/>
    </source>
</evidence>
<dbReference type="OMA" id="RRPLWNT"/>
<accession>A0A3P7GD78</accession>
<dbReference type="AlphaFoldDB" id="A0A3P7GD78"/>
<reference evidence="2 3" key="1">
    <citation type="submission" date="2018-11" db="EMBL/GenBank/DDBJ databases">
        <authorList>
            <consortium name="Pathogen Informatics"/>
        </authorList>
    </citation>
    <scope>NUCLEOTIDE SEQUENCE [LARGE SCALE GENOMIC DNA]</scope>
</reference>
<dbReference type="PANTHER" id="PTHR31327">
    <property type="entry name" value="SPERM MEIOSIS PDZ DOMAIN CONTAINING PROTEINS-RELATED"/>
    <property type="match status" value="1"/>
</dbReference>
<keyword evidence="3" id="KW-1185">Reference proteome</keyword>
<dbReference type="InterPro" id="IPR036034">
    <property type="entry name" value="PDZ_sf"/>
</dbReference>
<feature type="compositionally biased region" description="Polar residues" evidence="1">
    <location>
        <begin position="54"/>
        <end position="76"/>
    </location>
</feature>
<dbReference type="SUPFAM" id="SSF50156">
    <property type="entry name" value="PDZ domain-like"/>
    <property type="match status" value="1"/>
</dbReference>
<evidence type="ECO:0008006" key="4">
    <source>
        <dbReference type="Google" id="ProtNLM"/>
    </source>
</evidence>
<feature type="region of interest" description="Disordered" evidence="1">
    <location>
        <begin position="1"/>
        <end position="92"/>
    </location>
</feature>
<dbReference type="Proteomes" id="UP000270924">
    <property type="component" value="Unassembled WGS sequence"/>
</dbReference>
<evidence type="ECO:0000256" key="1">
    <source>
        <dbReference type="SAM" id="MobiDB-lite"/>
    </source>
</evidence>
<dbReference type="EMBL" id="UYWW01012307">
    <property type="protein sequence ID" value="VDM20442.1"/>
    <property type="molecule type" value="Genomic_DNA"/>
</dbReference>
<dbReference type="Gene3D" id="2.30.42.10">
    <property type="match status" value="1"/>
</dbReference>
<name>A0A3P7GD78_WUCBA</name>
<proteinExistence type="predicted"/>
<evidence type="ECO:0000313" key="3">
    <source>
        <dbReference type="Proteomes" id="UP000270924"/>
    </source>
</evidence>
<protein>
    <recommendedName>
        <fullName evidence="4">PDZ domain-containing protein</fullName>
    </recommendedName>
</protein>
<organism evidence="2 3">
    <name type="scientific">Wuchereria bancrofti</name>
    <dbReference type="NCBI Taxonomy" id="6293"/>
    <lineage>
        <taxon>Eukaryota</taxon>
        <taxon>Metazoa</taxon>
        <taxon>Ecdysozoa</taxon>
        <taxon>Nematoda</taxon>
        <taxon>Chromadorea</taxon>
        <taxon>Rhabditida</taxon>
        <taxon>Spirurina</taxon>
        <taxon>Spiruromorpha</taxon>
        <taxon>Filarioidea</taxon>
        <taxon>Onchocercidae</taxon>
        <taxon>Wuchereria</taxon>
    </lineage>
</organism>